<dbReference type="EMBL" id="LAZR01069695">
    <property type="protein sequence ID" value="KKK47204.1"/>
    <property type="molecule type" value="Genomic_DNA"/>
</dbReference>
<feature type="non-terminal residue" evidence="1">
    <location>
        <position position="1"/>
    </location>
</feature>
<reference evidence="1" key="1">
    <citation type="journal article" date="2015" name="Nature">
        <title>Complex archaea that bridge the gap between prokaryotes and eukaryotes.</title>
        <authorList>
            <person name="Spang A."/>
            <person name="Saw J.H."/>
            <person name="Jorgensen S.L."/>
            <person name="Zaremba-Niedzwiedzka K."/>
            <person name="Martijn J."/>
            <person name="Lind A.E."/>
            <person name="van Eijk R."/>
            <person name="Schleper C."/>
            <person name="Guy L."/>
            <person name="Ettema T.J."/>
        </authorList>
    </citation>
    <scope>NUCLEOTIDE SEQUENCE</scope>
</reference>
<comment type="caution">
    <text evidence="1">The sequence shown here is derived from an EMBL/GenBank/DDBJ whole genome shotgun (WGS) entry which is preliminary data.</text>
</comment>
<protein>
    <submittedName>
        <fullName evidence="1">Uncharacterized protein</fullName>
    </submittedName>
</protein>
<name>A0A0F8XZ01_9ZZZZ</name>
<gene>
    <name evidence="1" type="ORF">LCGC14_3157540</name>
</gene>
<dbReference type="AlphaFoldDB" id="A0A0F8XZ01"/>
<proteinExistence type="predicted"/>
<accession>A0A0F8XZ01</accession>
<sequence length="89" mass="9687">IWAALHVFDVTGTTVTLDVKITSDVTGFASPTDRIPFVQVTDITGVGAQFIKLAGPITPDDEYRVEWTITGASPSFSFFVTLGKRLLLR</sequence>
<evidence type="ECO:0000313" key="1">
    <source>
        <dbReference type="EMBL" id="KKK47204.1"/>
    </source>
</evidence>
<organism evidence="1">
    <name type="scientific">marine sediment metagenome</name>
    <dbReference type="NCBI Taxonomy" id="412755"/>
    <lineage>
        <taxon>unclassified sequences</taxon>
        <taxon>metagenomes</taxon>
        <taxon>ecological metagenomes</taxon>
    </lineage>
</organism>